<evidence type="ECO:0000313" key="3">
    <source>
        <dbReference type="Proteomes" id="UP000564964"/>
    </source>
</evidence>
<organism evidence="2 3">
    <name type="scientific">Candidatus Iainarchaeum sp</name>
    <dbReference type="NCBI Taxonomy" id="3101447"/>
    <lineage>
        <taxon>Archaea</taxon>
        <taxon>Candidatus Iainarchaeota</taxon>
        <taxon>Candidatus Iainarchaeia</taxon>
        <taxon>Candidatus Iainarchaeales</taxon>
        <taxon>Candidatus Iainarchaeaceae</taxon>
        <taxon>Candidatus Iainarchaeum</taxon>
    </lineage>
</organism>
<dbReference type="Gene3D" id="3.40.50.1010">
    <property type="entry name" value="5'-nuclease"/>
    <property type="match status" value="1"/>
</dbReference>
<evidence type="ECO:0000259" key="1">
    <source>
        <dbReference type="Pfam" id="PF01936"/>
    </source>
</evidence>
<protein>
    <submittedName>
        <fullName evidence="2">NYN domain-containing protein</fullName>
    </submittedName>
</protein>
<feature type="domain" description="NYN" evidence="1">
    <location>
        <begin position="1"/>
        <end position="54"/>
    </location>
</feature>
<dbReference type="AlphaFoldDB" id="A0A7J4JHK4"/>
<dbReference type="Pfam" id="PF01936">
    <property type="entry name" value="NYN"/>
    <property type="match status" value="1"/>
</dbReference>
<dbReference type="EMBL" id="DUGH01000035">
    <property type="protein sequence ID" value="HIH16059.1"/>
    <property type="molecule type" value="Genomic_DNA"/>
</dbReference>
<sequence>MLRSAYLDMYDVALLASGDADFVPAAELVQTLKKEVVNVHFYAGSSSELRTTCNAHKLVQVDATGNCYFR</sequence>
<dbReference type="GO" id="GO:0004540">
    <property type="term" value="F:RNA nuclease activity"/>
    <property type="evidence" value="ECO:0007669"/>
    <property type="project" value="InterPro"/>
</dbReference>
<evidence type="ECO:0000313" key="2">
    <source>
        <dbReference type="EMBL" id="HIH16059.1"/>
    </source>
</evidence>
<name>A0A7J4JHK4_9ARCH</name>
<dbReference type="InterPro" id="IPR021139">
    <property type="entry name" value="NYN"/>
</dbReference>
<reference evidence="3" key="1">
    <citation type="journal article" date="2020" name="bioRxiv">
        <title>A rank-normalized archaeal taxonomy based on genome phylogeny resolves widespread incomplete and uneven classifications.</title>
        <authorList>
            <person name="Rinke C."/>
            <person name="Chuvochina M."/>
            <person name="Mussig A.J."/>
            <person name="Chaumeil P.-A."/>
            <person name="Waite D.W."/>
            <person name="Whitman W.B."/>
            <person name="Parks D.H."/>
            <person name="Hugenholtz P."/>
        </authorList>
    </citation>
    <scope>NUCLEOTIDE SEQUENCE [LARGE SCALE GENOMIC DNA]</scope>
</reference>
<accession>A0A7J4JHK4</accession>
<comment type="caution">
    <text evidence="2">The sequence shown here is derived from an EMBL/GenBank/DDBJ whole genome shotgun (WGS) entry which is preliminary data.</text>
</comment>
<dbReference type="Proteomes" id="UP000564964">
    <property type="component" value="Unassembled WGS sequence"/>
</dbReference>
<gene>
    <name evidence="2" type="ORF">HA252_01500</name>
</gene>
<proteinExistence type="predicted"/>